<keyword evidence="2" id="KW-1185">Reference proteome</keyword>
<dbReference type="Proteomes" id="UP001562357">
    <property type="component" value="Unassembled WGS sequence"/>
</dbReference>
<dbReference type="SUPFAM" id="SSF103247">
    <property type="entry name" value="TT1751-like"/>
    <property type="match status" value="1"/>
</dbReference>
<dbReference type="InterPro" id="IPR035923">
    <property type="entry name" value="TT1751-like_sf"/>
</dbReference>
<comment type="caution">
    <text evidence="1">The sequence shown here is derived from an EMBL/GenBank/DDBJ whole genome shotgun (WGS) entry which is preliminary data.</text>
</comment>
<evidence type="ECO:0000313" key="2">
    <source>
        <dbReference type="Proteomes" id="UP001562357"/>
    </source>
</evidence>
<protein>
    <submittedName>
        <fullName evidence="1">Uncharacterized protein</fullName>
    </submittedName>
</protein>
<organism evidence="1 2">
    <name type="scientific">Epichloe bromicola</name>
    <dbReference type="NCBI Taxonomy" id="79588"/>
    <lineage>
        <taxon>Eukaryota</taxon>
        <taxon>Fungi</taxon>
        <taxon>Dikarya</taxon>
        <taxon>Ascomycota</taxon>
        <taxon>Pezizomycotina</taxon>
        <taxon>Sordariomycetes</taxon>
        <taxon>Hypocreomycetidae</taxon>
        <taxon>Hypocreales</taxon>
        <taxon>Clavicipitaceae</taxon>
        <taxon>Epichloe</taxon>
    </lineage>
</organism>
<evidence type="ECO:0000313" key="1">
    <source>
        <dbReference type="EMBL" id="GAB0137976.1"/>
    </source>
</evidence>
<gene>
    <name evidence="1" type="primary">g6226</name>
    <name evidence="1" type="ORF">EsDP_00006226</name>
</gene>
<dbReference type="EMBL" id="BAAFGZ010000341">
    <property type="protein sequence ID" value="GAB0137976.1"/>
    <property type="molecule type" value="Genomic_DNA"/>
</dbReference>
<accession>A0ABQ0CX19</accession>
<reference evidence="2" key="1">
    <citation type="submission" date="2024-06" db="EMBL/GenBank/DDBJ databases">
        <title>Draft Genome Sequences of Epichloe bromicola Strains Isolated from Elymus ciliaris.</title>
        <authorList>
            <consortium name="Epichloe bromicola genome sequencing consortium"/>
            <person name="Miura A."/>
            <person name="Imano S."/>
            <person name="Ashida A."/>
            <person name="Sato I."/>
            <person name="Chiba S."/>
            <person name="Tanaka A."/>
            <person name="Camagna M."/>
            <person name="Takemoto D."/>
        </authorList>
    </citation>
    <scope>NUCLEOTIDE SEQUENCE [LARGE SCALE GENOMIC DNA]</scope>
    <source>
        <strain evidence="2">DP</strain>
    </source>
</reference>
<sequence>MSFEQQQQQQVDEMNSALPQNALVETVPIQRLTVDVALPCAELVERFRHHVPPIKAGVLREQTSAEGIARVIQETGTKSGFVLFAEFDHGRWIRHFPPFSTKSTTTLGGLGPTAVHEHDSEPGRGGGLGAHRFIFGNPLFAIDMIRESVEATLHVPLDCGFVEQPDGSTRIVMLLVEGLVAGHGGASANEGLRHATRELQIKVFRLMADISRQVDA</sequence>
<name>A0ABQ0CX19_9HYPO</name>
<proteinExistence type="predicted"/>